<organism evidence="1 2">
    <name type="scientific">Microbacterium laevaniformans</name>
    <dbReference type="NCBI Taxonomy" id="36807"/>
    <lineage>
        <taxon>Bacteria</taxon>
        <taxon>Bacillati</taxon>
        <taxon>Actinomycetota</taxon>
        <taxon>Actinomycetes</taxon>
        <taxon>Micrococcales</taxon>
        <taxon>Microbacteriaceae</taxon>
        <taxon>Microbacterium</taxon>
    </lineage>
</organism>
<evidence type="ECO:0000313" key="1">
    <source>
        <dbReference type="EMBL" id="KXZ61911.1"/>
    </source>
</evidence>
<evidence type="ECO:0000313" key="2">
    <source>
        <dbReference type="Proteomes" id="UP000075357"/>
    </source>
</evidence>
<comment type="caution">
    <text evidence="1">The sequence shown here is derived from an EMBL/GenBank/DDBJ whole genome shotgun (WGS) entry which is preliminary data.</text>
</comment>
<evidence type="ECO:0008006" key="3">
    <source>
        <dbReference type="Google" id="ProtNLM"/>
    </source>
</evidence>
<proteinExistence type="predicted"/>
<name>A0A150HIL6_9MICO</name>
<dbReference type="Proteomes" id="UP000075357">
    <property type="component" value="Unassembled WGS sequence"/>
</dbReference>
<dbReference type="EMBL" id="LRAD01000004">
    <property type="protein sequence ID" value="KXZ61911.1"/>
    <property type="molecule type" value="Genomic_DNA"/>
</dbReference>
<protein>
    <recommendedName>
        <fullName evidence="3">Lipoprotein LpqN</fullName>
    </recommendedName>
</protein>
<dbReference type="AlphaFoldDB" id="A0A150HIL6"/>
<gene>
    <name evidence="1" type="ORF">Mlaev_00118</name>
</gene>
<accession>A0A150HIL6</accession>
<sequence>MNIPNSCDALATVDAVSAAMGKTWVAASQEPTLESIIPGPQARSAATEATAKLQCLWWPELATEAYVALGVYRISDSAATSLLSSLRSTPEYNSVDPGIPGAVAFSYEDRGGEFLTSTVYVFVGDSWFAGGSLGPAARIVPLVLDAAKRSIG</sequence>
<keyword evidence="2" id="KW-1185">Reference proteome</keyword>
<dbReference type="RefSeq" id="WP_036289676.1">
    <property type="nucleotide sequence ID" value="NZ_BAABEE010000001.1"/>
</dbReference>
<reference evidence="1 2" key="1">
    <citation type="submission" date="2016-01" db="EMBL/GenBank/DDBJ databases">
        <title>Draft genome sequences of Microbacterium laevaniformans LCDC 91-0039 and the type strain of Microbacterium hominis LCDC 84-209.</title>
        <authorList>
            <person name="Bernier A.-M."/>
            <person name="Bernard K."/>
        </authorList>
    </citation>
    <scope>NUCLEOTIDE SEQUENCE [LARGE SCALE GENOMIC DNA]</scope>
    <source>
        <strain evidence="1 2">LCDC 91-0039</strain>
    </source>
</reference>
<dbReference type="PATRIC" id="fig|36807.3.peg.120"/>